<dbReference type="Pfam" id="PF09413">
    <property type="entry name" value="DUF2007"/>
    <property type="match status" value="1"/>
</dbReference>
<reference evidence="2 3" key="1">
    <citation type="submission" date="2024-01" db="EMBL/GenBank/DDBJ databases">
        <title>Novel species of the genus Luteimonas isolated from rivers.</title>
        <authorList>
            <person name="Lu H."/>
        </authorList>
    </citation>
    <scope>NUCLEOTIDE SEQUENCE [LARGE SCALE GENOMIC DNA]</scope>
    <source>
        <strain evidence="2 3">SMYT11W</strain>
    </source>
</reference>
<keyword evidence="3" id="KW-1185">Reference proteome</keyword>
<name>A0ABU7WG64_9GAMM</name>
<evidence type="ECO:0000313" key="3">
    <source>
        <dbReference type="Proteomes" id="UP001358324"/>
    </source>
</evidence>
<evidence type="ECO:0000259" key="1">
    <source>
        <dbReference type="Pfam" id="PF09413"/>
    </source>
</evidence>
<dbReference type="RefSeq" id="WP_332077891.1">
    <property type="nucleotide sequence ID" value="NZ_JAZHBM010000002.1"/>
</dbReference>
<feature type="domain" description="DUF2007" evidence="1">
    <location>
        <begin position="4"/>
        <end position="68"/>
    </location>
</feature>
<protein>
    <submittedName>
        <fullName evidence="2">DUF2007 domain-containing protein</fullName>
    </submittedName>
</protein>
<accession>A0ABU7WG64</accession>
<proteinExistence type="predicted"/>
<sequence length="117" mass="13091">MSVIVARYADPIEAQIACGLLQAEGIDVHLGDANMALANWEWRLAIGGVKLHVRDDQFEQAQEVIRRLDAGEFQLGAEDDPEADAPLPATRESGSSRLAWIALMLFQIPLPWRRRRD</sequence>
<gene>
    <name evidence="2" type="ORF">V3391_07885</name>
</gene>
<dbReference type="InterPro" id="IPR011322">
    <property type="entry name" value="N-reg_PII-like_a/b"/>
</dbReference>
<dbReference type="EMBL" id="JAZHBM010000002">
    <property type="protein sequence ID" value="MEF3082134.1"/>
    <property type="molecule type" value="Genomic_DNA"/>
</dbReference>
<evidence type="ECO:0000313" key="2">
    <source>
        <dbReference type="EMBL" id="MEF3082134.1"/>
    </source>
</evidence>
<dbReference type="SUPFAM" id="SSF54913">
    <property type="entry name" value="GlnB-like"/>
    <property type="match status" value="1"/>
</dbReference>
<dbReference type="Gene3D" id="3.30.70.790">
    <property type="entry name" value="UreE, C-terminal domain"/>
    <property type="match status" value="1"/>
</dbReference>
<dbReference type="Proteomes" id="UP001358324">
    <property type="component" value="Unassembled WGS sequence"/>
</dbReference>
<dbReference type="InterPro" id="IPR018551">
    <property type="entry name" value="DUF2007"/>
</dbReference>
<comment type="caution">
    <text evidence="2">The sequence shown here is derived from an EMBL/GenBank/DDBJ whole genome shotgun (WGS) entry which is preliminary data.</text>
</comment>
<organism evidence="2 3">
    <name type="scientific">Luteimonas flava</name>
    <dbReference type="NCBI Taxonomy" id="3115822"/>
    <lineage>
        <taxon>Bacteria</taxon>
        <taxon>Pseudomonadati</taxon>
        <taxon>Pseudomonadota</taxon>
        <taxon>Gammaproteobacteria</taxon>
        <taxon>Lysobacterales</taxon>
        <taxon>Lysobacteraceae</taxon>
        <taxon>Luteimonas</taxon>
    </lineage>
</organism>